<proteinExistence type="predicted"/>
<reference evidence="1" key="2">
    <citation type="submission" date="2021-12" db="EMBL/GenBank/DDBJ databases">
        <title>Resequencing data analysis of finger millet.</title>
        <authorList>
            <person name="Hatakeyama M."/>
            <person name="Aluri S."/>
            <person name="Balachadran M.T."/>
            <person name="Sivarajan S.R."/>
            <person name="Poveda L."/>
            <person name="Shimizu-Inatsugi R."/>
            <person name="Schlapbach R."/>
            <person name="Sreeman S.M."/>
            <person name="Shimizu K.K."/>
        </authorList>
    </citation>
    <scope>NUCLEOTIDE SEQUENCE</scope>
</reference>
<sequence length="98" mass="10546">MLPPLPLLGLSNFTFSKRLLLLAPAVDLSPSSMALVKCIAQSTHRSDVLDERPDKRQKFNTGREPPIPASLWAGVHPDILGIVLPQTVCVPRIAGASP</sequence>
<evidence type="ECO:0008006" key="3">
    <source>
        <dbReference type="Google" id="ProtNLM"/>
    </source>
</evidence>
<comment type="caution">
    <text evidence="1">The sequence shown here is derived from an EMBL/GenBank/DDBJ whole genome shotgun (WGS) entry which is preliminary data.</text>
</comment>
<accession>A0AAV5D2R9</accession>
<name>A0AAV5D2R9_ELECO</name>
<organism evidence="1 2">
    <name type="scientific">Eleusine coracana subsp. coracana</name>
    <dbReference type="NCBI Taxonomy" id="191504"/>
    <lineage>
        <taxon>Eukaryota</taxon>
        <taxon>Viridiplantae</taxon>
        <taxon>Streptophyta</taxon>
        <taxon>Embryophyta</taxon>
        <taxon>Tracheophyta</taxon>
        <taxon>Spermatophyta</taxon>
        <taxon>Magnoliopsida</taxon>
        <taxon>Liliopsida</taxon>
        <taxon>Poales</taxon>
        <taxon>Poaceae</taxon>
        <taxon>PACMAD clade</taxon>
        <taxon>Chloridoideae</taxon>
        <taxon>Cynodonteae</taxon>
        <taxon>Eleusininae</taxon>
        <taxon>Eleusine</taxon>
    </lineage>
</organism>
<evidence type="ECO:0000313" key="2">
    <source>
        <dbReference type="Proteomes" id="UP001054889"/>
    </source>
</evidence>
<gene>
    <name evidence="1" type="primary">ga21997</name>
    <name evidence="1" type="ORF">PR202_ga21997</name>
</gene>
<reference evidence="1" key="1">
    <citation type="journal article" date="2018" name="DNA Res.">
        <title>Multiple hybrid de novo genome assembly of finger millet, an orphan allotetraploid crop.</title>
        <authorList>
            <person name="Hatakeyama M."/>
            <person name="Aluri S."/>
            <person name="Balachadran M.T."/>
            <person name="Sivarajan S.R."/>
            <person name="Patrignani A."/>
            <person name="Gruter S."/>
            <person name="Poveda L."/>
            <person name="Shimizu-Inatsugi R."/>
            <person name="Baeten J."/>
            <person name="Francoijs K.J."/>
            <person name="Nataraja K.N."/>
            <person name="Reddy Y.A.N."/>
            <person name="Phadnis S."/>
            <person name="Ravikumar R.L."/>
            <person name="Schlapbach R."/>
            <person name="Sreeman S.M."/>
            <person name="Shimizu K.K."/>
        </authorList>
    </citation>
    <scope>NUCLEOTIDE SEQUENCE</scope>
</reference>
<dbReference type="AlphaFoldDB" id="A0AAV5D2R9"/>
<evidence type="ECO:0000313" key="1">
    <source>
        <dbReference type="EMBL" id="GJN04447.1"/>
    </source>
</evidence>
<keyword evidence="2" id="KW-1185">Reference proteome</keyword>
<dbReference type="EMBL" id="BQKI01000011">
    <property type="protein sequence ID" value="GJN04447.1"/>
    <property type="molecule type" value="Genomic_DNA"/>
</dbReference>
<dbReference type="Proteomes" id="UP001054889">
    <property type="component" value="Unassembled WGS sequence"/>
</dbReference>
<protein>
    <recommendedName>
        <fullName evidence="3">Secreted protein</fullName>
    </recommendedName>
</protein>